<dbReference type="PANTHER" id="PTHR10153">
    <property type="entry name" value="SMALL CONDUCTANCE CALCIUM-ACTIVATED POTASSIUM CHANNEL"/>
    <property type="match status" value="1"/>
</dbReference>
<name>A0A8S2G1V4_9BILA</name>
<dbReference type="GO" id="GO:0016020">
    <property type="term" value="C:membrane"/>
    <property type="evidence" value="ECO:0007669"/>
    <property type="project" value="UniProtKB-SubCell"/>
</dbReference>
<dbReference type="Pfam" id="PF02888">
    <property type="entry name" value="CaMBD"/>
    <property type="match status" value="1"/>
</dbReference>
<dbReference type="InterPro" id="IPR015449">
    <property type="entry name" value="K_chnl_Ca-activ_SK"/>
</dbReference>
<keyword evidence="7" id="KW-0407">Ion channel</keyword>
<reference evidence="11" key="1">
    <citation type="submission" date="2021-02" db="EMBL/GenBank/DDBJ databases">
        <authorList>
            <person name="Nowell W R."/>
        </authorList>
    </citation>
    <scope>NUCLEOTIDE SEQUENCE</scope>
</reference>
<dbReference type="EMBL" id="CAJOBA010073062">
    <property type="protein sequence ID" value="CAF4402434.1"/>
    <property type="molecule type" value="Genomic_DNA"/>
</dbReference>
<dbReference type="AlphaFoldDB" id="A0A8S2G1V4"/>
<evidence type="ECO:0000256" key="8">
    <source>
        <dbReference type="SAM" id="Phobius"/>
    </source>
</evidence>
<dbReference type="SUPFAM" id="SSF81324">
    <property type="entry name" value="Voltage-gated potassium channels"/>
    <property type="match status" value="1"/>
</dbReference>
<evidence type="ECO:0000256" key="5">
    <source>
        <dbReference type="ARBA" id="ARBA00023065"/>
    </source>
</evidence>
<feature type="transmembrane region" description="Helical" evidence="8">
    <location>
        <begin position="12"/>
        <end position="34"/>
    </location>
</feature>
<dbReference type="Pfam" id="PF07885">
    <property type="entry name" value="Ion_trans_2"/>
    <property type="match status" value="1"/>
</dbReference>
<dbReference type="GO" id="GO:0016286">
    <property type="term" value="F:small conductance calcium-activated potassium channel activity"/>
    <property type="evidence" value="ECO:0007669"/>
    <property type="project" value="InterPro"/>
</dbReference>
<evidence type="ECO:0000256" key="4">
    <source>
        <dbReference type="ARBA" id="ARBA00022989"/>
    </source>
</evidence>
<keyword evidence="4 8" id="KW-1133">Transmembrane helix</keyword>
<evidence type="ECO:0000313" key="13">
    <source>
        <dbReference type="Proteomes" id="UP000677228"/>
    </source>
</evidence>
<evidence type="ECO:0000256" key="1">
    <source>
        <dbReference type="ARBA" id="ARBA00004141"/>
    </source>
</evidence>
<evidence type="ECO:0000256" key="2">
    <source>
        <dbReference type="ARBA" id="ARBA00022448"/>
    </source>
</evidence>
<protein>
    <recommendedName>
        <fullName evidence="14">Potassium channel domain-containing protein</fullName>
    </recommendedName>
</protein>
<evidence type="ECO:0000313" key="12">
    <source>
        <dbReference type="EMBL" id="CAF4402434.1"/>
    </source>
</evidence>
<evidence type="ECO:0008006" key="14">
    <source>
        <dbReference type="Google" id="ProtNLM"/>
    </source>
</evidence>
<evidence type="ECO:0000256" key="7">
    <source>
        <dbReference type="ARBA" id="ARBA00023303"/>
    </source>
</evidence>
<dbReference type="InterPro" id="IPR036122">
    <property type="entry name" value="CaM-bd_dom_sf"/>
</dbReference>
<dbReference type="EMBL" id="CAJNOK010049463">
    <property type="protein sequence ID" value="CAF1596088.1"/>
    <property type="molecule type" value="Genomic_DNA"/>
</dbReference>
<feature type="non-terminal residue" evidence="11">
    <location>
        <position position="179"/>
    </location>
</feature>
<dbReference type="InterPro" id="IPR013099">
    <property type="entry name" value="K_chnl_dom"/>
</dbReference>
<evidence type="ECO:0000256" key="6">
    <source>
        <dbReference type="ARBA" id="ARBA00023136"/>
    </source>
</evidence>
<dbReference type="InterPro" id="IPR004178">
    <property type="entry name" value="CaM-bd_dom"/>
</dbReference>
<dbReference type="Gene3D" id="1.10.287.70">
    <property type="match status" value="2"/>
</dbReference>
<dbReference type="SUPFAM" id="SSF81327">
    <property type="entry name" value="Small-conductance potassium channel"/>
    <property type="match status" value="1"/>
</dbReference>
<dbReference type="Proteomes" id="UP000682733">
    <property type="component" value="Unassembled WGS sequence"/>
</dbReference>
<feature type="domain" description="Potassium channel" evidence="10">
    <location>
        <begin position="1"/>
        <end position="37"/>
    </location>
</feature>
<gene>
    <name evidence="11" type="ORF">OVA965_LOCUS41825</name>
    <name evidence="12" type="ORF">TMI583_LOCUS43568</name>
</gene>
<keyword evidence="5" id="KW-0406">Ion transport</keyword>
<feature type="domain" description="Calmodulin-binding" evidence="9">
    <location>
        <begin position="55"/>
        <end position="122"/>
    </location>
</feature>
<comment type="subcellular location">
    <subcellularLocation>
        <location evidence="1">Membrane</location>
        <topology evidence="1">Multi-pass membrane protein</topology>
    </subcellularLocation>
</comment>
<evidence type="ECO:0000256" key="3">
    <source>
        <dbReference type="ARBA" id="ARBA00022692"/>
    </source>
</evidence>
<evidence type="ECO:0000259" key="9">
    <source>
        <dbReference type="Pfam" id="PF02888"/>
    </source>
</evidence>
<dbReference type="GO" id="GO:0005516">
    <property type="term" value="F:calmodulin binding"/>
    <property type="evidence" value="ECO:0007669"/>
    <property type="project" value="InterPro"/>
</dbReference>
<accession>A0A8S2G1V4</accession>
<comment type="caution">
    <text evidence="11">The sequence shown here is derived from an EMBL/GenBank/DDBJ whole genome shotgun (WGS) entry which is preliminary data.</text>
</comment>
<evidence type="ECO:0000259" key="10">
    <source>
        <dbReference type="Pfam" id="PF07885"/>
    </source>
</evidence>
<keyword evidence="2" id="KW-0813">Transport</keyword>
<proteinExistence type="predicted"/>
<sequence length="179" mass="20547">YGDITPQTHCGRVIVILIGLSGVFSTALIFGIIIQKLELNRSQTAVHKFIVLIGLSKEHKHQSANIVKFSIKLWHLRYICRRNGDRSVDRNANTLNRKLWESIYLVRKIKRKQRELSGSDTTTTALFDVLNLQTMANTTAKSVTNKVFSIERKVNGIEEKLDRIIEQMQMQQLVIQTKN</sequence>
<keyword evidence="6 8" id="KW-0472">Membrane</keyword>
<dbReference type="Proteomes" id="UP000677228">
    <property type="component" value="Unassembled WGS sequence"/>
</dbReference>
<evidence type="ECO:0000313" key="11">
    <source>
        <dbReference type="EMBL" id="CAF1596088.1"/>
    </source>
</evidence>
<organism evidence="11 13">
    <name type="scientific">Didymodactylos carnosus</name>
    <dbReference type="NCBI Taxonomy" id="1234261"/>
    <lineage>
        <taxon>Eukaryota</taxon>
        <taxon>Metazoa</taxon>
        <taxon>Spiralia</taxon>
        <taxon>Gnathifera</taxon>
        <taxon>Rotifera</taxon>
        <taxon>Eurotatoria</taxon>
        <taxon>Bdelloidea</taxon>
        <taxon>Philodinida</taxon>
        <taxon>Philodinidae</taxon>
        <taxon>Didymodactylos</taxon>
    </lineage>
</organism>
<keyword evidence="3 8" id="KW-0812">Transmembrane</keyword>